<sequence>MLIPPPCQPHPGFTMEKVTLGPMPYMSVMPTLLVGANVNGKPNYMTAAWATVACMAPPMVCVAINHVRHTAKGIEKNKTFSLNVPAAKDVVAADYCGIVSGEKEDKSKIYTSFYGTAKTAPMAQECPVNIECKLFKSVDCGSHLLYIGEIVEIHANKSCVTDGKPDLAKIDPIVYAQSLYFGVGPQLEKAFSAGKKYAKK</sequence>
<proteinExistence type="inferred from homology"/>
<evidence type="ECO:0000256" key="1">
    <source>
        <dbReference type="ARBA" id="ARBA00001917"/>
    </source>
</evidence>
<evidence type="ECO:0000259" key="4">
    <source>
        <dbReference type="SMART" id="SM00903"/>
    </source>
</evidence>
<dbReference type="Proteomes" id="UP000010824">
    <property type="component" value="Chromosome"/>
</dbReference>
<dbReference type="InterPro" id="IPR012349">
    <property type="entry name" value="Split_barrel_FMN-bd"/>
</dbReference>
<dbReference type="KEGG" id="mfo:Metfor_1871"/>
<dbReference type="SMART" id="SM00903">
    <property type="entry name" value="Flavin_Reduct"/>
    <property type="match status" value="1"/>
</dbReference>
<dbReference type="eggNOG" id="arCOG02016">
    <property type="taxonomic scope" value="Archaea"/>
</dbReference>
<organism evidence="5 6">
    <name type="scientific">Methanoregula formicica (strain DSM 22288 / NBRC 105244 / SMSP)</name>
    <dbReference type="NCBI Taxonomy" id="593750"/>
    <lineage>
        <taxon>Archaea</taxon>
        <taxon>Methanobacteriati</taxon>
        <taxon>Methanobacteriota</taxon>
        <taxon>Stenosarchaea group</taxon>
        <taxon>Methanomicrobia</taxon>
        <taxon>Methanomicrobiales</taxon>
        <taxon>Methanoregulaceae</taxon>
        <taxon>Methanoregula</taxon>
    </lineage>
</organism>
<dbReference type="InterPro" id="IPR002563">
    <property type="entry name" value="Flavin_Rdtase-like_dom"/>
</dbReference>
<dbReference type="GO" id="GO:0010181">
    <property type="term" value="F:FMN binding"/>
    <property type="evidence" value="ECO:0007669"/>
    <property type="project" value="InterPro"/>
</dbReference>
<evidence type="ECO:0000256" key="2">
    <source>
        <dbReference type="ARBA" id="ARBA00022630"/>
    </source>
</evidence>
<dbReference type="HOGENOM" id="CLU_059021_5_5_2"/>
<comment type="cofactor">
    <cofactor evidence="1">
        <name>FMN</name>
        <dbReference type="ChEBI" id="CHEBI:58210"/>
    </cofactor>
</comment>
<reference evidence="5 6" key="2">
    <citation type="journal article" date="2014" name="Genome Announc.">
        <title>Complete Genome Sequence of Methanoregula formicica SMSPT, a Mesophilic Hydrogenotrophic Methanogen Isolated from a Methanogenic Upflow Anaerobic Sludge Blanket Reactor.</title>
        <authorList>
            <person name="Yamamoto K."/>
            <person name="Tamaki H."/>
            <person name="Cadillo-Quiroz H."/>
            <person name="Imachi H."/>
            <person name="Kyrpides N."/>
            <person name="Woyke T."/>
            <person name="Goodwin L."/>
            <person name="Zinder S.H."/>
            <person name="Kamagata Y."/>
            <person name="Liu W.T."/>
        </authorList>
    </citation>
    <scope>NUCLEOTIDE SEQUENCE [LARGE SCALE GENOMIC DNA]</scope>
    <source>
        <strain evidence="6">DSM 22288 / NBRC 105244 / SMSP</strain>
    </source>
</reference>
<dbReference type="PANTHER" id="PTHR43567">
    <property type="entry name" value="FLAVOREDOXIN-RELATED-RELATED"/>
    <property type="match status" value="1"/>
</dbReference>
<evidence type="ECO:0000313" key="6">
    <source>
        <dbReference type="Proteomes" id="UP000010824"/>
    </source>
</evidence>
<dbReference type="Gene3D" id="2.30.110.10">
    <property type="entry name" value="Electron Transport, Fmn-binding Protein, Chain A"/>
    <property type="match status" value="1"/>
</dbReference>
<evidence type="ECO:0000256" key="3">
    <source>
        <dbReference type="ARBA" id="ARBA00038054"/>
    </source>
</evidence>
<dbReference type="InterPro" id="IPR052174">
    <property type="entry name" value="Flavoredoxin"/>
</dbReference>
<dbReference type="AlphaFoldDB" id="L0HDT3"/>
<dbReference type="EMBL" id="CP003167">
    <property type="protein sequence ID" value="AGB02892.1"/>
    <property type="molecule type" value="Genomic_DNA"/>
</dbReference>
<feature type="domain" description="Flavin reductase like" evidence="4">
    <location>
        <begin position="26"/>
        <end position="182"/>
    </location>
</feature>
<dbReference type="Pfam" id="PF01613">
    <property type="entry name" value="Flavin_Reduct"/>
    <property type="match status" value="1"/>
</dbReference>
<protein>
    <submittedName>
        <fullName evidence="5">Conserved protein of DIM6/NTAB family</fullName>
    </submittedName>
</protein>
<name>L0HDT3_METFS</name>
<dbReference type="STRING" id="593750.Metfor_1871"/>
<evidence type="ECO:0000313" key="5">
    <source>
        <dbReference type="EMBL" id="AGB02892.1"/>
    </source>
</evidence>
<reference evidence="6" key="1">
    <citation type="submission" date="2011-12" db="EMBL/GenBank/DDBJ databases">
        <title>Complete sequence of Methanoregula formicicum SMSP.</title>
        <authorList>
            <person name="Lucas S."/>
            <person name="Han J."/>
            <person name="Lapidus A."/>
            <person name="Cheng J.-F."/>
            <person name="Goodwin L."/>
            <person name="Pitluck S."/>
            <person name="Peters L."/>
            <person name="Ovchinnikova G."/>
            <person name="Teshima H."/>
            <person name="Detter J.C."/>
            <person name="Han C."/>
            <person name="Tapia R."/>
            <person name="Land M."/>
            <person name="Hauser L."/>
            <person name="Kyrpides N."/>
            <person name="Ivanova N."/>
            <person name="Pagani I."/>
            <person name="Imachi H."/>
            <person name="Tamaki H."/>
            <person name="Sekiguchi Y."/>
            <person name="Kamagata Y."/>
            <person name="Cadillo-Quiroz H."/>
            <person name="Zinder S."/>
            <person name="Liu W.-T."/>
            <person name="Woyke T."/>
        </authorList>
    </citation>
    <scope>NUCLEOTIDE SEQUENCE [LARGE SCALE GENOMIC DNA]</scope>
    <source>
        <strain evidence="6">DSM 22288 / NBRC 105244 / SMSP</strain>
    </source>
</reference>
<dbReference type="PANTHER" id="PTHR43567:SF1">
    <property type="entry name" value="FLAVOREDOXIN"/>
    <property type="match status" value="1"/>
</dbReference>
<keyword evidence="6" id="KW-1185">Reference proteome</keyword>
<accession>L0HDT3</accession>
<dbReference type="SUPFAM" id="SSF50475">
    <property type="entry name" value="FMN-binding split barrel"/>
    <property type="match status" value="1"/>
</dbReference>
<gene>
    <name evidence="5" type="ordered locus">Metfor_1871</name>
</gene>
<dbReference type="InParanoid" id="L0HDT3"/>
<comment type="similarity">
    <text evidence="3">Belongs to the flavoredoxin family.</text>
</comment>
<keyword evidence="2" id="KW-0285">Flavoprotein</keyword>